<name>A0ABU9E576_9BACT</name>
<evidence type="ECO:0000259" key="6">
    <source>
        <dbReference type="Pfam" id="PF04542"/>
    </source>
</evidence>
<dbReference type="CDD" id="cd06171">
    <property type="entry name" value="Sigma70_r4"/>
    <property type="match status" value="1"/>
</dbReference>
<dbReference type="InterPro" id="IPR036388">
    <property type="entry name" value="WH-like_DNA-bd_sf"/>
</dbReference>
<keyword evidence="2" id="KW-0805">Transcription regulation</keyword>
<reference evidence="8 9" key="1">
    <citation type="submission" date="2024-02" db="EMBL/GenBank/DDBJ databases">
        <title>A novel Gemmatimonadota bacterium.</title>
        <authorList>
            <person name="Du Z.-J."/>
            <person name="Ye Y.-Q."/>
        </authorList>
    </citation>
    <scope>NUCLEOTIDE SEQUENCE [LARGE SCALE GENOMIC DNA]</scope>
    <source>
        <strain evidence="8 9">DH-20</strain>
    </source>
</reference>
<dbReference type="EMBL" id="JBBHLI010000001">
    <property type="protein sequence ID" value="MEK9499686.1"/>
    <property type="molecule type" value="Genomic_DNA"/>
</dbReference>
<evidence type="ECO:0000256" key="3">
    <source>
        <dbReference type="ARBA" id="ARBA00023082"/>
    </source>
</evidence>
<sequence>MSRLPPLPDGRLISRFLERRDEGAFDVLYDRHTPRVYGLALRLAGGHEADARDLVQETWVRAVRGLDRFRGEARLSSWLCAICTNVWRETLRRGRREVELELAPEPVAPGSRIGVIPPHDPIDVQRALDALPPGYRAVVVLYGIYGFSHAEVAEMLGISEGTSKSQLFRGRRALLRALDDERRDDER</sequence>
<dbReference type="InterPro" id="IPR014284">
    <property type="entry name" value="RNA_pol_sigma-70_dom"/>
</dbReference>
<comment type="similarity">
    <text evidence="1">Belongs to the sigma-70 factor family. ECF subfamily.</text>
</comment>
<feature type="domain" description="RNA polymerase sigma-70 region 2" evidence="6">
    <location>
        <begin position="28"/>
        <end position="96"/>
    </location>
</feature>
<dbReference type="InterPro" id="IPR007627">
    <property type="entry name" value="RNA_pol_sigma70_r2"/>
</dbReference>
<dbReference type="Proteomes" id="UP001484239">
    <property type="component" value="Unassembled WGS sequence"/>
</dbReference>
<keyword evidence="9" id="KW-1185">Reference proteome</keyword>
<evidence type="ECO:0000256" key="1">
    <source>
        <dbReference type="ARBA" id="ARBA00010641"/>
    </source>
</evidence>
<evidence type="ECO:0000313" key="8">
    <source>
        <dbReference type="EMBL" id="MEK9499686.1"/>
    </source>
</evidence>
<dbReference type="InterPro" id="IPR039425">
    <property type="entry name" value="RNA_pol_sigma-70-like"/>
</dbReference>
<gene>
    <name evidence="8" type="ORF">WI372_01660</name>
</gene>
<dbReference type="Gene3D" id="1.10.1740.10">
    <property type="match status" value="1"/>
</dbReference>
<evidence type="ECO:0000313" key="9">
    <source>
        <dbReference type="Proteomes" id="UP001484239"/>
    </source>
</evidence>
<feature type="domain" description="RNA polymerase sigma factor 70 region 4 type 2" evidence="7">
    <location>
        <begin position="124"/>
        <end position="174"/>
    </location>
</feature>
<evidence type="ECO:0000256" key="2">
    <source>
        <dbReference type="ARBA" id="ARBA00023015"/>
    </source>
</evidence>
<dbReference type="Gene3D" id="1.10.10.10">
    <property type="entry name" value="Winged helix-like DNA-binding domain superfamily/Winged helix DNA-binding domain"/>
    <property type="match status" value="1"/>
</dbReference>
<dbReference type="PANTHER" id="PTHR43133">
    <property type="entry name" value="RNA POLYMERASE ECF-TYPE SIGMA FACTO"/>
    <property type="match status" value="1"/>
</dbReference>
<proteinExistence type="inferred from homology"/>
<dbReference type="Pfam" id="PF04542">
    <property type="entry name" value="Sigma70_r2"/>
    <property type="match status" value="1"/>
</dbReference>
<dbReference type="InterPro" id="IPR013324">
    <property type="entry name" value="RNA_pol_sigma_r3/r4-like"/>
</dbReference>
<accession>A0ABU9E576</accession>
<organism evidence="8 9">
    <name type="scientific">Gaopeijia maritima</name>
    <dbReference type="NCBI Taxonomy" id="3119007"/>
    <lineage>
        <taxon>Bacteria</taxon>
        <taxon>Pseudomonadati</taxon>
        <taxon>Gemmatimonadota</taxon>
        <taxon>Longimicrobiia</taxon>
        <taxon>Gaopeijiales</taxon>
        <taxon>Gaopeijiaceae</taxon>
        <taxon>Gaopeijia</taxon>
    </lineage>
</organism>
<dbReference type="RefSeq" id="WP_405278342.1">
    <property type="nucleotide sequence ID" value="NZ_CP144380.1"/>
</dbReference>
<dbReference type="PANTHER" id="PTHR43133:SF8">
    <property type="entry name" value="RNA POLYMERASE SIGMA FACTOR HI_1459-RELATED"/>
    <property type="match status" value="1"/>
</dbReference>
<dbReference type="NCBIfam" id="TIGR02937">
    <property type="entry name" value="sigma70-ECF"/>
    <property type="match status" value="1"/>
</dbReference>
<dbReference type="SUPFAM" id="SSF88946">
    <property type="entry name" value="Sigma2 domain of RNA polymerase sigma factors"/>
    <property type="match status" value="1"/>
</dbReference>
<evidence type="ECO:0000256" key="4">
    <source>
        <dbReference type="ARBA" id="ARBA00023125"/>
    </source>
</evidence>
<keyword evidence="5" id="KW-0804">Transcription</keyword>
<protein>
    <submittedName>
        <fullName evidence="8">RNA polymerase sigma factor</fullName>
    </submittedName>
</protein>
<dbReference type="InterPro" id="IPR013325">
    <property type="entry name" value="RNA_pol_sigma_r2"/>
</dbReference>
<keyword evidence="4" id="KW-0238">DNA-binding</keyword>
<dbReference type="InterPro" id="IPR013249">
    <property type="entry name" value="RNA_pol_sigma70_r4_t2"/>
</dbReference>
<dbReference type="SUPFAM" id="SSF88659">
    <property type="entry name" value="Sigma3 and sigma4 domains of RNA polymerase sigma factors"/>
    <property type="match status" value="1"/>
</dbReference>
<keyword evidence="3" id="KW-0731">Sigma factor</keyword>
<comment type="caution">
    <text evidence="8">The sequence shown here is derived from an EMBL/GenBank/DDBJ whole genome shotgun (WGS) entry which is preliminary data.</text>
</comment>
<evidence type="ECO:0000259" key="7">
    <source>
        <dbReference type="Pfam" id="PF08281"/>
    </source>
</evidence>
<evidence type="ECO:0000256" key="5">
    <source>
        <dbReference type="ARBA" id="ARBA00023163"/>
    </source>
</evidence>
<dbReference type="Pfam" id="PF08281">
    <property type="entry name" value="Sigma70_r4_2"/>
    <property type="match status" value="1"/>
</dbReference>